<evidence type="ECO:0000259" key="7">
    <source>
        <dbReference type="SMART" id="SM00226"/>
    </source>
</evidence>
<dbReference type="PANTHER" id="PTHR11717:SF7">
    <property type="entry name" value="LOW MOLECULAR WEIGHT PHOSPHOTYROSINE PROTEIN PHOSPHATASE"/>
    <property type="match status" value="1"/>
</dbReference>
<evidence type="ECO:0000256" key="4">
    <source>
        <dbReference type="ARBA" id="ARBA00022801"/>
    </source>
</evidence>
<dbReference type="Gene3D" id="3.40.50.2300">
    <property type="match status" value="1"/>
</dbReference>
<feature type="active site" evidence="6">
    <location>
        <position position="16"/>
    </location>
</feature>
<evidence type="ECO:0000313" key="8">
    <source>
        <dbReference type="EMBL" id="CUX15637.1"/>
    </source>
</evidence>
<dbReference type="RefSeq" id="WP_046799569.1">
    <property type="nucleotide sequence ID" value="NZ_LT009723.1"/>
</dbReference>
<dbReference type="PRINTS" id="PR00719">
    <property type="entry name" value="LMWPTPASE"/>
</dbReference>
<comment type="subcellular location">
    <subcellularLocation>
        <location evidence="1">Cytoplasm</location>
    </subcellularLocation>
</comment>
<dbReference type="GO" id="GO:0003993">
    <property type="term" value="F:acid phosphatase activity"/>
    <property type="evidence" value="ECO:0007669"/>
    <property type="project" value="UniProtKB-EC"/>
</dbReference>
<keyword evidence="4 8" id="KW-0378">Hydrolase</keyword>
<dbReference type="Proteomes" id="UP000191988">
    <property type="component" value="Unassembled WGS sequence"/>
</dbReference>
<evidence type="ECO:0000313" key="9">
    <source>
        <dbReference type="Proteomes" id="UP000191988"/>
    </source>
</evidence>
<gene>
    <name evidence="8" type="primary">stp</name>
    <name evidence="8" type="ORF">AGR3A_Cc20069</name>
</gene>
<dbReference type="STRING" id="1183432.AGR3A_Cc20069"/>
<evidence type="ECO:0000256" key="6">
    <source>
        <dbReference type="PIRSR" id="PIRSR617867-1"/>
    </source>
</evidence>
<feature type="active site" description="Nucleophile" evidence="6">
    <location>
        <position position="10"/>
    </location>
</feature>
<dbReference type="EMBL" id="FBWK01000012">
    <property type="protein sequence ID" value="CUX15637.1"/>
    <property type="molecule type" value="Genomic_DNA"/>
</dbReference>
<feature type="domain" description="Phosphotyrosine protein phosphatase I" evidence="7">
    <location>
        <begin position="4"/>
        <end position="152"/>
    </location>
</feature>
<dbReference type="InterPro" id="IPR036196">
    <property type="entry name" value="Ptyr_pPase_sf"/>
</dbReference>
<dbReference type="PANTHER" id="PTHR11717">
    <property type="entry name" value="LOW MOLECULAR WEIGHT PROTEIN TYROSINE PHOSPHATASE"/>
    <property type="match status" value="1"/>
</dbReference>
<proteinExistence type="inferred from homology"/>
<dbReference type="InterPro" id="IPR023485">
    <property type="entry name" value="Ptyr_pPase"/>
</dbReference>
<keyword evidence="5" id="KW-0904">Protein phosphatase</keyword>
<dbReference type="InterPro" id="IPR050438">
    <property type="entry name" value="LMW_PTPase"/>
</dbReference>
<evidence type="ECO:0000256" key="5">
    <source>
        <dbReference type="ARBA" id="ARBA00022912"/>
    </source>
</evidence>
<accession>A0A1S7P3T4</accession>
<feature type="active site" description="Proton donor" evidence="6">
    <location>
        <position position="126"/>
    </location>
</feature>
<keyword evidence="9" id="KW-1185">Reference proteome</keyword>
<name>A0A1S7P3T4_9HYPH</name>
<dbReference type="Pfam" id="PF01451">
    <property type="entry name" value="LMWPc"/>
    <property type="match status" value="1"/>
</dbReference>
<dbReference type="EC" id="3.1.3.48" evidence="8"/>
<reference evidence="9" key="1">
    <citation type="submission" date="2016-01" db="EMBL/GenBank/DDBJ databases">
        <authorList>
            <person name="Regsiter A."/>
            <person name="william w."/>
        </authorList>
    </citation>
    <scope>NUCLEOTIDE SEQUENCE [LARGE SCALE GENOMIC DNA]</scope>
    <source>
        <strain evidence="9">CFBP 6623</strain>
    </source>
</reference>
<evidence type="ECO:0000256" key="1">
    <source>
        <dbReference type="ARBA" id="ARBA00004496"/>
    </source>
</evidence>
<evidence type="ECO:0000256" key="3">
    <source>
        <dbReference type="ARBA" id="ARBA00022490"/>
    </source>
</evidence>
<sequence length="159" mass="17489">MKHIAVLFVCMGNICRSPLAEGVLTNLADRDGVSRQLTVDSAGTGGWHTGNAPDRRSIAIARKHGIDISGQRARQVSQADFENFDLILAMDTSNLAKLLQKAPENRRHKIHLFLDYASGRRESVPDPYFGGEDGFLTVYNMLLAGCSSLLEKMELDRAS</sequence>
<dbReference type="EC" id="3.1.3.2" evidence="8"/>
<dbReference type="GO" id="GO:0004725">
    <property type="term" value="F:protein tyrosine phosphatase activity"/>
    <property type="evidence" value="ECO:0007669"/>
    <property type="project" value="UniProtKB-EC"/>
</dbReference>
<dbReference type="SMART" id="SM00226">
    <property type="entry name" value="LMWPc"/>
    <property type="match status" value="1"/>
</dbReference>
<organism evidence="8 9">
    <name type="scientific">Agrobacterium tomkonis CFBP 6623</name>
    <dbReference type="NCBI Taxonomy" id="1183432"/>
    <lineage>
        <taxon>Bacteria</taxon>
        <taxon>Pseudomonadati</taxon>
        <taxon>Pseudomonadota</taxon>
        <taxon>Alphaproteobacteria</taxon>
        <taxon>Hyphomicrobiales</taxon>
        <taxon>Rhizobiaceae</taxon>
        <taxon>Rhizobium/Agrobacterium group</taxon>
        <taxon>Agrobacterium</taxon>
        <taxon>Agrobacterium tumefaciens complex</taxon>
    </lineage>
</organism>
<evidence type="ECO:0000256" key="2">
    <source>
        <dbReference type="ARBA" id="ARBA00011063"/>
    </source>
</evidence>
<dbReference type="SUPFAM" id="SSF52788">
    <property type="entry name" value="Phosphotyrosine protein phosphatases I"/>
    <property type="match status" value="1"/>
</dbReference>
<dbReference type="FunFam" id="3.40.50.2300:FF:000105">
    <property type="entry name" value="Low molecular weight phosphotyrosine protein"/>
    <property type="match status" value="1"/>
</dbReference>
<dbReference type="AlphaFoldDB" id="A0A1S7P3T4"/>
<dbReference type="GO" id="GO:0005737">
    <property type="term" value="C:cytoplasm"/>
    <property type="evidence" value="ECO:0007669"/>
    <property type="project" value="UniProtKB-SubCell"/>
</dbReference>
<dbReference type="InterPro" id="IPR017867">
    <property type="entry name" value="Tyr_phospatase_low_mol_wt"/>
</dbReference>
<protein>
    <submittedName>
        <fullName evidence="8">Low molecular weight phosphotyrosine protein phosphatase</fullName>
        <ecNumber evidence="8">3.1.3.2</ecNumber>
        <ecNumber evidence="8">3.1.3.48</ecNumber>
    </submittedName>
</protein>
<keyword evidence="3" id="KW-0963">Cytoplasm</keyword>
<dbReference type="CDD" id="cd16343">
    <property type="entry name" value="LMWPTP"/>
    <property type="match status" value="1"/>
</dbReference>
<comment type="similarity">
    <text evidence="2">Belongs to the low molecular weight phosphotyrosine protein phosphatase family.</text>
</comment>